<dbReference type="EMBL" id="BGZK01000264">
    <property type="protein sequence ID" value="GBP32752.1"/>
    <property type="molecule type" value="Genomic_DNA"/>
</dbReference>
<proteinExistence type="predicted"/>
<dbReference type="Proteomes" id="UP000299102">
    <property type="component" value="Unassembled WGS sequence"/>
</dbReference>
<name>A0A4C1V3C7_EUMVA</name>
<accession>A0A4C1V3C7</accession>
<reference evidence="2 3" key="1">
    <citation type="journal article" date="2019" name="Commun. Biol.">
        <title>The bagworm genome reveals a unique fibroin gene that provides high tensile strength.</title>
        <authorList>
            <person name="Kono N."/>
            <person name="Nakamura H."/>
            <person name="Ohtoshi R."/>
            <person name="Tomita M."/>
            <person name="Numata K."/>
            <person name="Arakawa K."/>
        </authorList>
    </citation>
    <scope>NUCLEOTIDE SEQUENCE [LARGE SCALE GENOMIC DNA]</scope>
</reference>
<sequence>MGIYHKSNETTKSDTTLNRRRFGTSSPRRFTIKRVVGSGGEVEKLPRTETPNGHETVTNCVFRDAAESGARAISIPRRSPYGPMNGCIVYSGMHYQTSLFV</sequence>
<gene>
    <name evidence="2" type="ORF">EVAR_18905_1</name>
</gene>
<organism evidence="2 3">
    <name type="scientific">Eumeta variegata</name>
    <name type="common">Bagworm moth</name>
    <name type="synonym">Eumeta japonica</name>
    <dbReference type="NCBI Taxonomy" id="151549"/>
    <lineage>
        <taxon>Eukaryota</taxon>
        <taxon>Metazoa</taxon>
        <taxon>Ecdysozoa</taxon>
        <taxon>Arthropoda</taxon>
        <taxon>Hexapoda</taxon>
        <taxon>Insecta</taxon>
        <taxon>Pterygota</taxon>
        <taxon>Neoptera</taxon>
        <taxon>Endopterygota</taxon>
        <taxon>Lepidoptera</taxon>
        <taxon>Glossata</taxon>
        <taxon>Ditrysia</taxon>
        <taxon>Tineoidea</taxon>
        <taxon>Psychidae</taxon>
        <taxon>Oiketicinae</taxon>
        <taxon>Eumeta</taxon>
    </lineage>
</organism>
<evidence type="ECO:0000313" key="2">
    <source>
        <dbReference type="EMBL" id="GBP32752.1"/>
    </source>
</evidence>
<dbReference type="AlphaFoldDB" id="A0A4C1V3C7"/>
<keyword evidence="3" id="KW-1185">Reference proteome</keyword>
<feature type="compositionally biased region" description="Basic and acidic residues" evidence="1">
    <location>
        <begin position="1"/>
        <end position="12"/>
    </location>
</feature>
<evidence type="ECO:0000256" key="1">
    <source>
        <dbReference type="SAM" id="MobiDB-lite"/>
    </source>
</evidence>
<protein>
    <submittedName>
        <fullName evidence="2">Uncharacterized protein</fullName>
    </submittedName>
</protein>
<feature type="region of interest" description="Disordered" evidence="1">
    <location>
        <begin position="1"/>
        <end position="26"/>
    </location>
</feature>
<comment type="caution">
    <text evidence="2">The sequence shown here is derived from an EMBL/GenBank/DDBJ whole genome shotgun (WGS) entry which is preliminary data.</text>
</comment>
<evidence type="ECO:0000313" key="3">
    <source>
        <dbReference type="Proteomes" id="UP000299102"/>
    </source>
</evidence>